<evidence type="ECO:0000259" key="2">
    <source>
        <dbReference type="Pfam" id="PF16116"/>
    </source>
</evidence>
<proteinExistence type="predicted"/>
<feature type="domain" description="DUF4832" evidence="2">
    <location>
        <begin position="275"/>
        <end position="435"/>
    </location>
</feature>
<dbReference type="SUPFAM" id="SSF51445">
    <property type="entry name" value="(Trans)glycosidases"/>
    <property type="match status" value="1"/>
</dbReference>
<name>A0ABX2ID00_9RHOO</name>
<feature type="chain" id="PRO_5047151136" evidence="1">
    <location>
        <begin position="31"/>
        <end position="463"/>
    </location>
</feature>
<reference evidence="3 4" key="1">
    <citation type="submission" date="2020-06" db="EMBL/GenBank/DDBJ databases">
        <title>Draft genome of Uliginosibacterium sp. IMCC34675.</title>
        <authorList>
            <person name="Song J."/>
        </authorList>
    </citation>
    <scope>NUCLEOTIDE SEQUENCE [LARGE SCALE GENOMIC DNA]</scope>
    <source>
        <strain evidence="3 4">IMCC34675</strain>
    </source>
</reference>
<evidence type="ECO:0000256" key="1">
    <source>
        <dbReference type="SAM" id="SignalP"/>
    </source>
</evidence>
<protein>
    <submittedName>
        <fullName evidence="3">DUF4832 domain-containing protein</fullName>
    </submittedName>
</protein>
<comment type="caution">
    <text evidence="3">The sequence shown here is derived from an EMBL/GenBank/DDBJ whole genome shotgun (WGS) entry which is preliminary data.</text>
</comment>
<dbReference type="InterPro" id="IPR017853">
    <property type="entry name" value="GH"/>
</dbReference>
<dbReference type="Gene3D" id="3.20.20.80">
    <property type="entry name" value="Glycosidases"/>
    <property type="match status" value="1"/>
</dbReference>
<keyword evidence="1" id="KW-0732">Signal</keyword>
<evidence type="ECO:0000313" key="3">
    <source>
        <dbReference type="EMBL" id="NSL53578.1"/>
    </source>
</evidence>
<accession>A0ABX2ID00</accession>
<keyword evidence="4" id="KW-1185">Reference proteome</keyword>
<dbReference type="Proteomes" id="UP000778523">
    <property type="component" value="Unassembled WGS sequence"/>
</dbReference>
<organism evidence="3 4">
    <name type="scientific">Uliginosibacterium aquaticum</name>
    <dbReference type="NCBI Taxonomy" id="2731212"/>
    <lineage>
        <taxon>Bacteria</taxon>
        <taxon>Pseudomonadati</taxon>
        <taxon>Pseudomonadota</taxon>
        <taxon>Betaproteobacteria</taxon>
        <taxon>Rhodocyclales</taxon>
        <taxon>Zoogloeaceae</taxon>
        <taxon>Uliginosibacterium</taxon>
    </lineage>
</organism>
<feature type="signal peptide" evidence="1">
    <location>
        <begin position="1"/>
        <end position="30"/>
    </location>
</feature>
<dbReference type="Pfam" id="PF16116">
    <property type="entry name" value="DUF4832"/>
    <property type="match status" value="1"/>
</dbReference>
<gene>
    <name evidence="3" type="ORF">HJ583_000925</name>
</gene>
<dbReference type="EMBL" id="JABCSC020000001">
    <property type="protein sequence ID" value="NSL53578.1"/>
    <property type="molecule type" value="Genomic_DNA"/>
</dbReference>
<evidence type="ECO:0000313" key="4">
    <source>
        <dbReference type="Proteomes" id="UP000778523"/>
    </source>
</evidence>
<sequence>MFRVTNALRVSLSCLLVLLATGLWCAQAHALDWQPLAYAPAPAGNPLKGLVPYAGAANPDDFPHSMEFSYFPLAAVMRGPGQYDWSVLERFLDQVAGRGHQAIFRFYLEYPGKPSGLPAGLRDVVTLTRWERPSTPPRPPVLNETPDYRHPALAPALTNFIAALGQRYDGDARIGFITAGLLGLWGEWHDYPRNELFADRALQQSVMDAYARAFRSTPVLLRYPAGDADPVYVANAASPFGFHDDSFAWNTLPSKTSYFVAKLQAAGALEAWQTRPIGGEIRPEAWGKVFDTAPGLPQLQDFAECVAATHVSWLMDSGMFKTANPPERRARALEQVRRMGYEFHVPRIALRHSGGRLEITLEIENRGVAPFYHPWPLQLALLDEHGKLHAQQDLASGLHGILPGQPAHRREASLPLAGFGAGHYRLLLRATNPLAKGLPLRFANSTQDADLAGWLSLEKLTLH</sequence>
<dbReference type="InterPro" id="IPR032267">
    <property type="entry name" value="DUF4832"/>
</dbReference>